<dbReference type="RefSeq" id="WP_115995162.1">
    <property type="nucleotide sequence ID" value="NZ_QRDY01000021.1"/>
</dbReference>
<dbReference type="EMBL" id="QRDY01000021">
    <property type="protein sequence ID" value="RED54802.1"/>
    <property type="molecule type" value="Genomic_DNA"/>
</dbReference>
<organism evidence="2 3">
    <name type="scientific">Cohnella lupini</name>
    <dbReference type="NCBI Taxonomy" id="1294267"/>
    <lineage>
        <taxon>Bacteria</taxon>
        <taxon>Bacillati</taxon>
        <taxon>Bacillota</taxon>
        <taxon>Bacilli</taxon>
        <taxon>Bacillales</taxon>
        <taxon>Paenibacillaceae</taxon>
        <taxon>Cohnella</taxon>
    </lineage>
</organism>
<accession>A0A3D9HZ54</accession>
<evidence type="ECO:0000259" key="1">
    <source>
        <dbReference type="Pfam" id="PF22768"/>
    </source>
</evidence>
<dbReference type="AlphaFoldDB" id="A0A3D9HZ54"/>
<evidence type="ECO:0000313" key="2">
    <source>
        <dbReference type="EMBL" id="RED54802.1"/>
    </source>
</evidence>
<evidence type="ECO:0000313" key="3">
    <source>
        <dbReference type="Proteomes" id="UP000256869"/>
    </source>
</evidence>
<gene>
    <name evidence="2" type="ORF">DFP95_12158</name>
</gene>
<proteinExistence type="predicted"/>
<feature type="domain" description="Siphovirus-type tail component C-terminal" evidence="1">
    <location>
        <begin position="118"/>
        <end position="189"/>
    </location>
</feature>
<comment type="caution">
    <text evidence="2">The sequence shown here is derived from an EMBL/GenBank/DDBJ whole genome shotgun (WGS) entry which is preliminary data.</text>
</comment>
<dbReference type="OrthoDB" id="1697871at2"/>
<protein>
    <submittedName>
        <fullName evidence="2">Tail protein</fullName>
    </submittedName>
</protein>
<dbReference type="Gene3D" id="2.60.120.860">
    <property type="match status" value="1"/>
</dbReference>
<dbReference type="Proteomes" id="UP000256869">
    <property type="component" value="Unassembled WGS sequence"/>
</dbReference>
<dbReference type="Pfam" id="PF22768">
    <property type="entry name" value="SPP1_Dit"/>
    <property type="match status" value="1"/>
</dbReference>
<keyword evidence="3" id="KW-1185">Reference proteome</keyword>
<dbReference type="InterPro" id="IPR054738">
    <property type="entry name" value="Siphovirus-type_tail_C"/>
</dbReference>
<name>A0A3D9HZ54_9BACL</name>
<reference evidence="2 3" key="1">
    <citation type="submission" date="2018-07" db="EMBL/GenBank/DDBJ databases">
        <title>Genomic Encyclopedia of Type Strains, Phase III (KMG-III): the genomes of soil and plant-associated and newly described type strains.</title>
        <authorList>
            <person name="Whitman W."/>
        </authorList>
    </citation>
    <scope>NUCLEOTIDE SEQUENCE [LARGE SCALE GENOMIC DNA]</scope>
    <source>
        <strain evidence="2 3">CECT 8236</strain>
    </source>
</reference>
<sequence>MSFNRGAFNRTKFNGGSVDSKIFGGFTIECECEQIINAYGRFGGAFQVDGESEMAFDGTKDFLSLFVLEQELETTIIGTRSHLTGFLLDQVLETDILGTRSHQAKFDVDCQLDSTITANRNHVEKITITGPFEPGSTIIIDSKKLTVRKNSQNALQSMTGDFIGLTLGKNKITYSDSGSTRTVQVRITHKDKFV</sequence>